<comment type="caution">
    <text evidence="2">The sequence shown here is derived from an EMBL/GenBank/DDBJ whole genome shotgun (WGS) entry which is preliminary data.</text>
</comment>
<accession>A0A4Q6XNG1</accession>
<dbReference type="RefSeq" id="WP_130143501.1">
    <property type="nucleotide sequence ID" value="NZ_SGIT01000006.1"/>
</dbReference>
<feature type="signal peptide" evidence="1">
    <location>
        <begin position="1"/>
        <end position="22"/>
    </location>
</feature>
<dbReference type="AlphaFoldDB" id="A0A4Q6XNG1"/>
<evidence type="ECO:0000313" key="2">
    <source>
        <dbReference type="EMBL" id="RZF58017.1"/>
    </source>
</evidence>
<keyword evidence="1" id="KW-0732">Signal</keyword>
<protein>
    <submittedName>
        <fullName evidence="2">Uncharacterized protein</fullName>
    </submittedName>
</protein>
<evidence type="ECO:0000256" key="1">
    <source>
        <dbReference type="SAM" id="SignalP"/>
    </source>
</evidence>
<organism evidence="2 3">
    <name type="scientific">Sphingobacterium corticibacterium</name>
    <dbReference type="NCBI Taxonomy" id="2484746"/>
    <lineage>
        <taxon>Bacteria</taxon>
        <taxon>Pseudomonadati</taxon>
        <taxon>Bacteroidota</taxon>
        <taxon>Sphingobacteriia</taxon>
        <taxon>Sphingobacteriales</taxon>
        <taxon>Sphingobacteriaceae</taxon>
        <taxon>Sphingobacterium</taxon>
    </lineage>
</organism>
<reference evidence="2 3" key="1">
    <citation type="submission" date="2019-02" db="EMBL/GenBank/DDBJ databases">
        <authorList>
            <person name="Li Y."/>
        </authorList>
    </citation>
    <scope>NUCLEOTIDE SEQUENCE [LARGE SCALE GENOMIC DNA]</scope>
    <source>
        <strain evidence="2 3">30C10-4-7</strain>
    </source>
</reference>
<evidence type="ECO:0000313" key="3">
    <source>
        <dbReference type="Proteomes" id="UP000292855"/>
    </source>
</evidence>
<sequence>MKRFLLAFLIGTAALASTSSCTKEYYENYDLIPSITAVYTVTGNSWIADGSSNAYTDLDVPELTDYYIKQGIVNIALSFDNEDTYHTNGAIHNGVTYRFDYSEGLIRIYAAGTNVLNRIPQSVVVKVSLTEADYVE</sequence>
<name>A0A4Q6XNG1_9SPHI</name>
<dbReference type="EMBL" id="SGIT01000006">
    <property type="protein sequence ID" value="RZF58017.1"/>
    <property type="molecule type" value="Genomic_DNA"/>
</dbReference>
<dbReference type="Proteomes" id="UP000292855">
    <property type="component" value="Unassembled WGS sequence"/>
</dbReference>
<dbReference type="PROSITE" id="PS51257">
    <property type="entry name" value="PROKAR_LIPOPROTEIN"/>
    <property type="match status" value="1"/>
</dbReference>
<proteinExistence type="predicted"/>
<dbReference type="OrthoDB" id="672896at2"/>
<gene>
    <name evidence="2" type="ORF">EWE74_20355</name>
</gene>
<feature type="chain" id="PRO_5020240216" evidence="1">
    <location>
        <begin position="23"/>
        <end position="136"/>
    </location>
</feature>
<keyword evidence="3" id="KW-1185">Reference proteome</keyword>